<dbReference type="InterPro" id="IPR008473">
    <property type="entry name" value="Phage_holin_3_7"/>
</dbReference>
<reference evidence="2" key="1">
    <citation type="journal article" date="2018" name="Genome Biol.">
        <title>SKESA: strategic k-mer extension for scrupulous assemblies.</title>
        <authorList>
            <person name="Souvorov A."/>
            <person name="Agarwala R."/>
            <person name="Lipman D.J."/>
        </authorList>
    </citation>
    <scope>NUCLEOTIDE SEQUENCE</scope>
    <source>
        <strain evidence="2">2584-68</strain>
    </source>
</reference>
<dbReference type="Pfam" id="PF05449">
    <property type="entry name" value="Phage_holin_3_7"/>
    <property type="match status" value="1"/>
</dbReference>
<dbReference type="EMBL" id="DAATAH010000088">
    <property type="protein sequence ID" value="HAE7767446.1"/>
    <property type="molecule type" value="Genomic_DNA"/>
</dbReference>
<evidence type="ECO:0000256" key="1">
    <source>
        <dbReference type="SAM" id="Phobius"/>
    </source>
</evidence>
<reference evidence="2" key="2">
    <citation type="submission" date="2018-07" db="EMBL/GenBank/DDBJ databases">
        <authorList>
            <consortium name="NCBI Pathogen Detection Project"/>
        </authorList>
    </citation>
    <scope>NUCLEOTIDE SEQUENCE</scope>
    <source>
        <strain evidence="2">2584-68</strain>
    </source>
</reference>
<feature type="transmembrane region" description="Helical" evidence="1">
    <location>
        <begin position="67"/>
        <end position="85"/>
    </location>
</feature>
<name>A0A736VLW1_SALHO</name>
<proteinExistence type="predicted"/>
<organism evidence="2">
    <name type="scientific">Salmonella enterica subsp. houtenae serovar 45:g,z51:-</name>
    <dbReference type="NCBI Taxonomy" id="1967611"/>
    <lineage>
        <taxon>Bacteria</taxon>
        <taxon>Pseudomonadati</taxon>
        <taxon>Pseudomonadota</taxon>
        <taxon>Gammaproteobacteria</taxon>
        <taxon>Enterobacterales</taxon>
        <taxon>Enterobacteriaceae</taxon>
        <taxon>Salmonella</taxon>
    </lineage>
</organism>
<gene>
    <name evidence="2" type="ORF">GNB58_004537</name>
</gene>
<evidence type="ECO:0000313" key="2">
    <source>
        <dbReference type="EMBL" id="HAE7767446.1"/>
    </source>
</evidence>
<comment type="caution">
    <text evidence="2">The sequence shown here is derived from an EMBL/GenBank/DDBJ whole genome shotgun (WGS) entry which is preliminary data.</text>
</comment>
<sequence length="91" mass="10125">MTWDSLMLHANAVVCLLIMFRLMFFNKTGKAYRLGVSLFAYLIILSAGYTAFRIIHGDYVQVDPGEFMLNATVCVAVWVAGGNLAKFVRAT</sequence>
<keyword evidence="1" id="KW-1133">Transmembrane helix</keyword>
<keyword evidence="1" id="KW-0812">Transmembrane</keyword>
<feature type="transmembrane region" description="Helical" evidence="1">
    <location>
        <begin position="36"/>
        <end position="55"/>
    </location>
</feature>
<protein>
    <submittedName>
        <fullName evidence="2">Phage holin family protein</fullName>
    </submittedName>
</protein>
<feature type="transmembrane region" description="Helical" evidence="1">
    <location>
        <begin position="6"/>
        <end position="24"/>
    </location>
</feature>
<keyword evidence="1" id="KW-0472">Membrane</keyword>
<dbReference type="AlphaFoldDB" id="A0A736VLW1"/>
<accession>A0A736VLW1</accession>